<evidence type="ECO:0000256" key="2">
    <source>
        <dbReference type="ARBA" id="ARBA00023043"/>
    </source>
</evidence>
<dbReference type="PROSITE" id="PS50088">
    <property type="entry name" value="ANK_REPEAT"/>
    <property type="match status" value="2"/>
</dbReference>
<organism evidence="5 6">
    <name type="scientific">Kluyveromyces marxianus</name>
    <name type="common">Yeast</name>
    <name type="synonym">Candida kefyr</name>
    <dbReference type="NCBI Taxonomy" id="4911"/>
    <lineage>
        <taxon>Eukaryota</taxon>
        <taxon>Fungi</taxon>
        <taxon>Dikarya</taxon>
        <taxon>Ascomycota</taxon>
        <taxon>Saccharomycotina</taxon>
        <taxon>Saccharomycetes</taxon>
        <taxon>Saccharomycetales</taxon>
        <taxon>Saccharomycetaceae</taxon>
        <taxon>Kluyveromyces</taxon>
    </lineage>
</organism>
<dbReference type="Gene3D" id="1.25.40.20">
    <property type="entry name" value="Ankyrin repeat-containing domain"/>
    <property type="match status" value="1"/>
</dbReference>
<feature type="compositionally biased region" description="Acidic residues" evidence="4">
    <location>
        <begin position="149"/>
        <end position="159"/>
    </location>
</feature>
<dbReference type="Proteomes" id="UP000422736">
    <property type="component" value="Chromosome 2"/>
</dbReference>
<feature type="repeat" description="ANK" evidence="3">
    <location>
        <begin position="88"/>
        <end position="108"/>
    </location>
</feature>
<feature type="repeat" description="ANK" evidence="3">
    <location>
        <begin position="49"/>
        <end position="71"/>
    </location>
</feature>
<reference evidence="5 6" key="1">
    <citation type="submission" date="2016-03" db="EMBL/GenBank/DDBJ databases">
        <title>How can Kluyveromyces marxianus grow so fast - potential evolutionary course in Saccharomyces Complex revealed by comparative genomics.</title>
        <authorList>
            <person name="Mo W."/>
            <person name="Lu W."/>
            <person name="Yang X."/>
            <person name="Qi J."/>
            <person name="Lv H."/>
        </authorList>
    </citation>
    <scope>NUCLEOTIDE SEQUENCE [LARGE SCALE GENOMIC DNA]</scope>
    <source>
        <strain evidence="5 6">FIM1</strain>
    </source>
</reference>
<evidence type="ECO:0000256" key="1">
    <source>
        <dbReference type="ARBA" id="ARBA00022737"/>
    </source>
</evidence>
<dbReference type="PANTHER" id="PTHR24171">
    <property type="entry name" value="ANKYRIN REPEAT DOMAIN-CONTAINING PROTEIN 39-RELATED"/>
    <property type="match status" value="1"/>
</dbReference>
<feature type="region of interest" description="Disordered" evidence="4">
    <location>
        <begin position="148"/>
        <end position="201"/>
    </location>
</feature>
<gene>
    <name evidence="5" type="primary">YAR1</name>
    <name evidence="5" type="ORF">FIM1_1579</name>
</gene>
<proteinExistence type="predicted"/>
<dbReference type="InterPro" id="IPR036770">
    <property type="entry name" value="Ankyrin_rpt-contain_sf"/>
</dbReference>
<dbReference type="PROSITE" id="PS50297">
    <property type="entry name" value="ANK_REP_REGION"/>
    <property type="match status" value="2"/>
</dbReference>
<name>A0ABX6ETR7_KLUMA</name>
<accession>A0ABX6ETR7</accession>
<dbReference type="EMBL" id="CP015055">
    <property type="protein sequence ID" value="QGN14905.1"/>
    <property type="molecule type" value="Genomic_DNA"/>
</dbReference>
<dbReference type="InterPro" id="IPR002110">
    <property type="entry name" value="Ankyrin_rpt"/>
</dbReference>
<keyword evidence="1" id="KW-0677">Repeat</keyword>
<dbReference type="Pfam" id="PF12796">
    <property type="entry name" value="Ank_2"/>
    <property type="match status" value="1"/>
</dbReference>
<keyword evidence="2 3" id="KW-0040">ANK repeat</keyword>
<evidence type="ECO:0000256" key="4">
    <source>
        <dbReference type="SAM" id="MobiDB-lite"/>
    </source>
</evidence>
<dbReference type="PANTHER" id="PTHR24171:SF8">
    <property type="entry name" value="BRCA1-ASSOCIATED RING DOMAIN PROTEIN 1"/>
    <property type="match status" value="1"/>
</dbReference>
<feature type="compositionally biased region" description="Basic and acidic residues" evidence="4">
    <location>
        <begin position="172"/>
        <end position="201"/>
    </location>
</feature>
<protein>
    <submittedName>
        <fullName evidence="5">Ankyrin repeat-containing protein YAR1</fullName>
    </submittedName>
</protein>
<reference evidence="5 6" key="2">
    <citation type="submission" date="2019-11" db="EMBL/GenBank/DDBJ databases">
        <authorList>
            <person name="Lu H."/>
        </authorList>
    </citation>
    <scope>NUCLEOTIDE SEQUENCE [LARGE SCALE GENOMIC DNA]</scope>
    <source>
        <strain evidence="5 6">FIM1</strain>
    </source>
</reference>
<dbReference type="SMART" id="SM00248">
    <property type="entry name" value="ANK"/>
    <property type="match status" value="2"/>
</dbReference>
<evidence type="ECO:0000256" key="3">
    <source>
        <dbReference type="PROSITE-ProRule" id="PRU00023"/>
    </source>
</evidence>
<evidence type="ECO:0000313" key="6">
    <source>
        <dbReference type="Proteomes" id="UP000422736"/>
    </source>
</evidence>
<evidence type="ECO:0000313" key="5">
    <source>
        <dbReference type="EMBL" id="QGN14905.1"/>
    </source>
</evidence>
<keyword evidence="6" id="KW-1185">Reference proteome</keyword>
<sequence>MSLHKGPLDQEDQEAIILDARAGDLESLEDIFTNLIDPSTLTECYDELSSSSPLHMAAANGHYEVVKYLLSIVPKDKVKAWVNKQNGTGNTALHWASLNGKLDIVKLLCEEYDADPFIKNKFDHDAIFEAENNGQEEVETYYLKKYDVEPEANDDDDQDTSASQEPASVDNVEIKEGTEIEQVTKEATEALREQTEKLEIK</sequence>
<dbReference type="SUPFAM" id="SSF48403">
    <property type="entry name" value="Ankyrin repeat"/>
    <property type="match status" value="1"/>
</dbReference>